<gene>
    <name evidence="2" type="ORF">POL25_38660</name>
</gene>
<evidence type="ECO:0000313" key="2">
    <source>
        <dbReference type="EMBL" id="MDC0722877.1"/>
    </source>
</evidence>
<accession>A0ABT5EAJ5</accession>
<feature type="region of interest" description="Disordered" evidence="1">
    <location>
        <begin position="31"/>
        <end position="114"/>
    </location>
</feature>
<proteinExistence type="predicted"/>
<feature type="compositionally biased region" description="Low complexity" evidence="1">
    <location>
        <begin position="85"/>
        <end position="112"/>
    </location>
</feature>
<dbReference type="EMBL" id="JAQNDL010000004">
    <property type="protein sequence ID" value="MDC0722877.1"/>
    <property type="molecule type" value="Genomic_DNA"/>
</dbReference>
<feature type="compositionally biased region" description="Polar residues" evidence="1">
    <location>
        <begin position="67"/>
        <end position="84"/>
    </location>
</feature>
<evidence type="ECO:0000256" key="1">
    <source>
        <dbReference type="SAM" id="MobiDB-lite"/>
    </source>
</evidence>
<reference evidence="2 3" key="1">
    <citation type="submission" date="2022-11" db="EMBL/GenBank/DDBJ databases">
        <title>Minimal conservation of predation-associated metabolite biosynthetic gene clusters underscores biosynthetic potential of Myxococcota including descriptions for ten novel species: Archangium lansinium sp. nov., Myxococcus landrumus sp. nov., Nannocystis bai.</title>
        <authorList>
            <person name="Ahearne A."/>
            <person name="Stevens C."/>
            <person name="Dowd S."/>
        </authorList>
    </citation>
    <scope>NUCLEOTIDE SEQUENCE [LARGE SCALE GENOMIC DNA]</scope>
    <source>
        <strain evidence="2 3">BB15-2</strain>
    </source>
</reference>
<name>A0ABT5EAJ5_9BACT</name>
<keyword evidence="3" id="KW-1185">Reference proteome</keyword>
<organism evidence="2 3">
    <name type="scientific">Nannocystis bainbridge</name>
    <dbReference type="NCBI Taxonomy" id="2995303"/>
    <lineage>
        <taxon>Bacteria</taxon>
        <taxon>Pseudomonadati</taxon>
        <taxon>Myxococcota</taxon>
        <taxon>Polyangia</taxon>
        <taxon>Nannocystales</taxon>
        <taxon>Nannocystaceae</taxon>
        <taxon>Nannocystis</taxon>
    </lineage>
</organism>
<feature type="compositionally biased region" description="Low complexity" evidence="1">
    <location>
        <begin position="34"/>
        <end position="53"/>
    </location>
</feature>
<sequence length="238" mass="24614">MHFARLLSPCLVVTTLLAGCLPDSKNIGDTLGGDSDSTATSAATTDDPTPSTSVSESQTGDDGGETLATTGDDSHGTTGAVSHSTTGEETTGTTAVDTTGTTADDTTGTTVDPGEFERFNVRSVAGLCPPEADCDGFVELLSTRILRVEKVGDLGNPVTEVEISAEDFALALEVFTDPALVAVLDSPEPLCNPPSDVFETMELELGGTLHDATTTFCDDPPLQAARQEAVALREKYVP</sequence>
<dbReference type="PROSITE" id="PS51257">
    <property type="entry name" value="PROKAR_LIPOPROTEIN"/>
    <property type="match status" value="1"/>
</dbReference>
<protein>
    <submittedName>
        <fullName evidence="2">Uncharacterized protein</fullName>
    </submittedName>
</protein>
<comment type="caution">
    <text evidence="2">The sequence shown here is derived from an EMBL/GenBank/DDBJ whole genome shotgun (WGS) entry which is preliminary data.</text>
</comment>
<evidence type="ECO:0000313" key="3">
    <source>
        <dbReference type="Proteomes" id="UP001221686"/>
    </source>
</evidence>
<dbReference type="RefSeq" id="WP_272091415.1">
    <property type="nucleotide sequence ID" value="NZ_JAQNDL010000004.1"/>
</dbReference>
<dbReference type="Proteomes" id="UP001221686">
    <property type="component" value="Unassembled WGS sequence"/>
</dbReference>